<sequence>MGEHPPGARFARLVALALVTSFACEPAPKPECATPCDPGSSCVEGQCVVDAPAAPPVTDDGKKKKKRRKKKRVRRTTAASAAGHGSEPATAPGDEVEEAETPAEKLPPFVPVDDRKIPQFSSDKTQTIDLEAGSERPSERVLDQHFAKITPKITDCVITASRYGDVGSGRLAVQLRLLPSGKVESVSVKAPASLSVWGIVPCARKAVFDHRFPGYDGPSVGVDFAVDVD</sequence>
<proteinExistence type="predicted"/>
<evidence type="ECO:0000313" key="3">
    <source>
        <dbReference type="Proteomes" id="UP001221686"/>
    </source>
</evidence>
<evidence type="ECO:0000313" key="2">
    <source>
        <dbReference type="EMBL" id="MDC0723016.1"/>
    </source>
</evidence>
<evidence type="ECO:0008006" key="4">
    <source>
        <dbReference type="Google" id="ProtNLM"/>
    </source>
</evidence>
<feature type="region of interest" description="Disordered" evidence="1">
    <location>
        <begin position="51"/>
        <end position="117"/>
    </location>
</feature>
<comment type="caution">
    <text evidence="2">The sequence shown here is derived from an EMBL/GenBank/DDBJ whole genome shotgun (WGS) entry which is preliminary data.</text>
</comment>
<accession>A0ABT5EDY7</accession>
<dbReference type="RefSeq" id="WP_272091553.1">
    <property type="nucleotide sequence ID" value="NZ_JAQNDL010000004.1"/>
</dbReference>
<feature type="compositionally biased region" description="Basic residues" evidence="1">
    <location>
        <begin position="63"/>
        <end position="75"/>
    </location>
</feature>
<dbReference type="Proteomes" id="UP001221686">
    <property type="component" value="Unassembled WGS sequence"/>
</dbReference>
<evidence type="ECO:0000256" key="1">
    <source>
        <dbReference type="SAM" id="MobiDB-lite"/>
    </source>
</evidence>
<organism evidence="2 3">
    <name type="scientific">Nannocystis bainbridge</name>
    <dbReference type="NCBI Taxonomy" id="2995303"/>
    <lineage>
        <taxon>Bacteria</taxon>
        <taxon>Pseudomonadati</taxon>
        <taxon>Myxococcota</taxon>
        <taxon>Polyangia</taxon>
        <taxon>Nannocystales</taxon>
        <taxon>Nannocystaceae</taxon>
        <taxon>Nannocystis</taxon>
    </lineage>
</organism>
<dbReference type="EMBL" id="JAQNDL010000004">
    <property type="protein sequence ID" value="MDC0723016.1"/>
    <property type="molecule type" value="Genomic_DNA"/>
</dbReference>
<reference evidence="2 3" key="1">
    <citation type="submission" date="2022-11" db="EMBL/GenBank/DDBJ databases">
        <title>Minimal conservation of predation-associated metabolite biosynthetic gene clusters underscores biosynthetic potential of Myxococcota including descriptions for ten novel species: Archangium lansinium sp. nov., Myxococcus landrumus sp. nov., Nannocystis bai.</title>
        <authorList>
            <person name="Ahearne A."/>
            <person name="Stevens C."/>
            <person name="Dowd S."/>
        </authorList>
    </citation>
    <scope>NUCLEOTIDE SEQUENCE [LARGE SCALE GENOMIC DNA]</scope>
    <source>
        <strain evidence="2 3">BB15-2</strain>
    </source>
</reference>
<gene>
    <name evidence="2" type="ORF">POL25_39370</name>
</gene>
<keyword evidence="3" id="KW-1185">Reference proteome</keyword>
<protein>
    <recommendedName>
        <fullName evidence="4">TonB C-terminal domain-containing protein</fullName>
    </recommendedName>
</protein>
<name>A0ABT5EDY7_9BACT</name>